<dbReference type="EMBL" id="ATAM02000002">
    <property type="protein sequence ID" value="KAL0253816.1"/>
    <property type="molecule type" value="Genomic_DNA"/>
</dbReference>
<reference evidence="2" key="1">
    <citation type="submission" date="2015-01" db="EMBL/GenBank/DDBJ databases">
        <title>The Genome Sequence of Cryptococcus gattii MMRL2647.</title>
        <authorList>
            <consortium name="The Broad Institute Genomics Platform"/>
            <person name="Cuomo C."/>
            <person name="Litvintseva A."/>
            <person name="Chen Y."/>
            <person name="Heitman J."/>
            <person name="Sun S."/>
            <person name="Springer D."/>
            <person name="Dromer F."/>
            <person name="Young S."/>
            <person name="Zeng Q."/>
            <person name="Gargeya S."/>
            <person name="Abouelleil A."/>
            <person name="Alvarado L."/>
            <person name="Chapman S.B."/>
            <person name="Gainer-Dewar J."/>
            <person name="Goldberg J."/>
            <person name="Griggs A."/>
            <person name="Gujja S."/>
            <person name="Hansen M."/>
            <person name="Howarth C."/>
            <person name="Imamovic A."/>
            <person name="Larimer J."/>
            <person name="Murphy C."/>
            <person name="Naylor J."/>
            <person name="Pearson M."/>
            <person name="Priest M."/>
            <person name="Roberts A."/>
            <person name="Saif S."/>
            <person name="Shea T."/>
            <person name="Sykes S."/>
            <person name="Wortman J."/>
            <person name="Nusbaum C."/>
            <person name="Birren B."/>
        </authorList>
    </citation>
    <scope>NUCLEOTIDE SEQUENCE [LARGE SCALE GENOMIC DNA]</scope>
    <source>
        <strain evidence="2">IND107</strain>
    </source>
</reference>
<dbReference type="RefSeq" id="XP_066616037.1">
    <property type="nucleotide sequence ID" value="XM_066755751.1"/>
</dbReference>
<proteinExistence type="predicted"/>
<organism evidence="1 2">
    <name type="scientific">Cryptococcus tetragattii IND107</name>
    <dbReference type="NCBI Taxonomy" id="1296105"/>
    <lineage>
        <taxon>Eukaryota</taxon>
        <taxon>Fungi</taxon>
        <taxon>Dikarya</taxon>
        <taxon>Basidiomycota</taxon>
        <taxon>Agaricomycotina</taxon>
        <taxon>Tremellomycetes</taxon>
        <taxon>Tremellales</taxon>
        <taxon>Cryptococcaceae</taxon>
        <taxon>Cryptococcus</taxon>
        <taxon>Cryptococcus gattii species complex</taxon>
    </lineage>
</organism>
<reference evidence="1 2" key="2">
    <citation type="submission" date="2024-01" db="EMBL/GenBank/DDBJ databases">
        <title>Comparative genomics of Cryptococcus and Kwoniella reveals pathogenesis evolution and contrasting modes of karyotype evolution via chromosome fusion or intercentromeric recombination.</title>
        <authorList>
            <person name="Coelho M.A."/>
            <person name="David-Palma M."/>
            <person name="Shea T."/>
            <person name="Bowers K."/>
            <person name="Mcginley-Smith S."/>
            <person name="Mohammad A.W."/>
            <person name="Gnirke A."/>
            <person name="Yurkov A.M."/>
            <person name="Nowrousian M."/>
            <person name="Sun S."/>
            <person name="Cuomo C.A."/>
            <person name="Heitman J."/>
        </authorList>
    </citation>
    <scope>NUCLEOTIDE SEQUENCE [LARGE SCALE GENOMIC DNA]</scope>
    <source>
        <strain evidence="1 2">IND107</strain>
    </source>
</reference>
<name>A0ABR3C098_9TREE</name>
<dbReference type="GeneID" id="91988051"/>
<evidence type="ECO:0000313" key="1">
    <source>
        <dbReference type="EMBL" id="KAL0253816.1"/>
    </source>
</evidence>
<sequence length="74" mass="8160">MGSHNTCLCHDNPIALASNAALSGVQETLLKMRIEKNEAPRPRNFRVLVNRMIFTLERKGLSKSGYPVCEGSST</sequence>
<dbReference type="Proteomes" id="UP000054399">
    <property type="component" value="Unassembled WGS sequence"/>
</dbReference>
<evidence type="ECO:0000313" key="2">
    <source>
        <dbReference type="Proteomes" id="UP000054399"/>
    </source>
</evidence>
<keyword evidence="2" id="KW-1185">Reference proteome</keyword>
<accession>A0ABR3C098</accession>
<gene>
    <name evidence="1" type="ORF">I308_101193</name>
</gene>
<protein>
    <submittedName>
        <fullName evidence="1">Uncharacterized protein</fullName>
    </submittedName>
</protein>
<comment type="caution">
    <text evidence="1">The sequence shown here is derived from an EMBL/GenBank/DDBJ whole genome shotgun (WGS) entry which is preliminary data.</text>
</comment>